<organism evidence="3 4">
    <name type="scientific">Vermiconidia calcicola</name>
    <dbReference type="NCBI Taxonomy" id="1690605"/>
    <lineage>
        <taxon>Eukaryota</taxon>
        <taxon>Fungi</taxon>
        <taxon>Dikarya</taxon>
        <taxon>Ascomycota</taxon>
        <taxon>Pezizomycotina</taxon>
        <taxon>Dothideomycetes</taxon>
        <taxon>Dothideomycetidae</taxon>
        <taxon>Mycosphaerellales</taxon>
        <taxon>Extremaceae</taxon>
        <taxon>Vermiconidia</taxon>
    </lineage>
</organism>
<keyword evidence="1" id="KW-0175">Coiled coil</keyword>
<name>A0AAV9PZF3_9PEZI</name>
<gene>
    <name evidence="3" type="ORF">LTR25_009280</name>
</gene>
<feature type="compositionally biased region" description="Polar residues" evidence="2">
    <location>
        <begin position="376"/>
        <end position="404"/>
    </location>
</feature>
<dbReference type="EMBL" id="JAXLQG010000020">
    <property type="protein sequence ID" value="KAK5530036.1"/>
    <property type="molecule type" value="Genomic_DNA"/>
</dbReference>
<evidence type="ECO:0000313" key="4">
    <source>
        <dbReference type="Proteomes" id="UP001345827"/>
    </source>
</evidence>
<feature type="region of interest" description="Disordered" evidence="2">
    <location>
        <begin position="358"/>
        <end position="437"/>
    </location>
</feature>
<reference evidence="3 4" key="1">
    <citation type="submission" date="2023-06" db="EMBL/GenBank/DDBJ databases">
        <title>Black Yeasts Isolated from many extreme environments.</title>
        <authorList>
            <person name="Coleine C."/>
            <person name="Stajich J.E."/>
            <person name="Selbmann L."/>
        </authorList>
    </citation>
    <scope>NUCLEOTIDE SEQUENCE [LARGE SCALE GENOMIC DNA]</scope>
    <source>
        <strain evidence="3 4">CCFEE 5887</strain>
    </source>
</reference>
<proteinExistence type="predicted"/>
<evidence type="ECO:0000313" key="3">
    <source>
        <dbReference type="EMBL" id="KAK5530036.1"/>
    </source>
</evidence>
<evidence type="ECO:0000256" key="2">
    <source>
        <dbReference type="SAM" id="MobiDB-lite"/>
    </source>
</evidence>
<comment type="caution">
    <text evidence="3">The sequence shown here is derived from an EMBL/GenBank/DDBJ whole genome shotgun (WGS) entry which is preliminary data.</text>
</comment>
<evidence type="ECO:0000256" key="1">
    <source>
        <dbReference type="SAM" id="Coils"/>
    </source>
</evidence>
<protein>
    <submittedName>
        <fullName evidence="3">Uncharacterized protein</fullName>
    </submittedName>
</protein>
<feature type="coiled-coil region" evidence="1">
    <location>
        <begin position="73"/>
        <end position="100"/>
    </location>
</feature>
<dbReference type="AlphaFoldDB" id="A0AAV9PZF3"/>
<accession>A0AAV9PZF3</accession>
<sequence>MPSIDLVTVDMIYDLLAIICNDDPSNTSDDSKKVRDRILADLKIRLVSNTQGRHDCNNALIDANARVKAMVAEEKLQSQLKQVSESLAEATRKLEKTLTASSKVQEFTNTPIKTLGPTQVAQREKRKRSYEDLDRQFNGLEQLRKKWKSEQEWLDFVEEDTYHLPTEGVDMSPYLLLNHMKPLIYDVLFAIDDQEGNSDITKSARDELKECLSDTVPGLENQRLCLQARKRLHEKKIEMACARMVETLQGELVFLQQLGSEVTDQNVDDYNAEVKRLKRKHLKNMVKSMEAIEHICKQMRTILSKEPASPMGRPEQVVQSLVEATPISNASNPEAINPDVKTPATGISEVGGPVPALGDGVLKVMHPKPASDESTSRASAVQSANKTSSSAINGLNQPRTTSPRANEGIGKLSIESPVSAHNDASGPAPIVSNGADIRRGRKKMSTLLKLGMRFGGLTDRCRGQDYKIMLDSWQLVNECKASGFYLCRHENTMRLHNMGRHSLAYPKIAS</sequence>
<dbReference type="Proteomes" id="UP001345827">
    <property type="component" value="Unassembled WGS sequence"/>
</dbReference>
<keyword evidence="4" id="KW-1185">Reference proteome</keyword>